<keyword evidence="4 10" id="KW-0812">Transmembrane</keyword>
<evidence type="ECO:0000256" key="4">
    <source>
        <dbReference type="ARBA" id="ARBA00022692"/>
    </source>
</evidence>
<evidence type="ECO:0000313" key="14">
    <source>
        <dbReference type="Proteomes" id="UP001338125"/>
    </source>
</evidence>
<keyword evidence="7 12" id="KW-1133">Transmembrane helix</keyword>
<organism evidence="13 14">
    <name type="scientific">Cladobotryum mycophilum</name>
    <dbReference type="NCBI Taxonomy" id="491253"/>
    <lineage>
        <taxon>Eukaryota</taxon>
        <taxon>Fungi</taxon>
        <taxon>Dikarya</taxon>
        <taxon>Ascomycota</taxon>
        <taxon>Pezizomycotina</taxon>
        <taxon>Sordariomycetes</taxon>
        <taxon>Hypocreomycetidae</taxon>
        <taxon>Hypocreales</taxon>
        <taxon>Hypocreaceae</taxon>
        <taxon>Cladobotryum</taxon>
    </lineage>
</organism>
<dbReference type="InterPro" id="IPR002067">
    <property type="entry name" value="MCP"/>
</dbReference>
<evidence type="ECO:0000256" key="6">
    <source>
        <dbReference type="ARBA" id="ARBA00022792"/>
    </source>
</evidence>
<protein>
    <submittedName>
        <fullName evidence="13">Peroxisomal adenine nucleotide transporter 1</fullName>
    </submittedName>
</protein>
<dbReference type="PANTHER" id="PTHR45939:SF1">
    <property type="entry name" value="MITOCHONDRIAL THIAMINE PYROPHOSPHATE CARRIER 1-RELATED"/>
    <property type="match status" value="1"/>
</dbReference>
<sequence>MTAQSKPTISPWGRAVAGATGAVLANALVYPLDIVKTRLQVQVRSNSQHESDAVHYSSTWDAITRIVADEGIQGLYAGMNGSLVGVASTNFAYFYWYTIARTLYTKSAGITTPSTPMELSLGAIAGALAQLFTIPVAVVTTRQQTSAKDERKGLLATAREVVEGPDGVTGLWRGLKASLVLVINPAITYGAYERLKDVFFPGKANLKPWEAFALGAMSKALATILTQPLIVAKVGLQSKPPPSRNGKPFKSFIEVMRFIIENEGLLGLFKGIGPQILKGLLVQGILMMTKERVELMFVLFLRYIKTIQLTQLRNTATLASTVAKGAQNITVSKPLTTA</sequence>
<evidence type="ECO:0000256" key="12">
    <source>
        <dbReference type="SAM" id="Phobius"/>
    </source>
</evidence>
<feature type="repeat" description="Solcar" evidence="10">
    <location>
        <begin position="9"/>
        <end position="103"/>
    </location>
</feature>
<evidence type="ECO:0000256" key="7">
    <source>
        <dbReference type="ARBA" id="ARBA00022989"/>
    </source>
</evidence>
<evidence type="ECO:0000256" key="3">
    <source>
        <dbReference type="ARBA" id="ARBA00022448"/>
    </source>
</evidence>
<feature type="transmembrane region" description="Helical" evidence="12">
    <location>
        <begin position="119"/>
        <end position="141"/>
    </location>
</feature>
<dbReference type="SUPFAM" id="SSF103506">
    <property type="entry name" value="Mitochondrial carrier"/>
    <property type="match status" value="1"/>
</dbReference>
<keyword evidence="14" id="KW-1185">Reference proteome</keyword>
<dbReference type="Pfam" id="PF00153">
    <property type="entry name" value="Mito_carr"/>
    <property type="match status" value="3"/>
</dbReference>
<evidence type="ECO:0000256" key="5">
    <source>
        <dbReference type="ARBA" id="ARBA00022737"/>
    </source>
</evidence>
<evidence type="ECO:0000256" key="10">
    <source>
        <dbReference type="PROSITE-ProRule" id="PRU00282"/>
    </source>
</evidence>
<evidence type="ECO:0000313" key="13">
    <source>
        <dbReference type="EMBL" id="KAK5988749.1"/>
    </source>
</evidence>
<proteinExistence type="inferred from homology"/>
<feature type="repeat" description="Solcar" evidence="10">
    <location>
        <begin position="113"/>
        <end position="198"/>
    </location>
</feature>
<name>A0ABR0S9B1_9HYPO</name>
<dbReference type="EMBL" id="JAVFKD010000015">
    <property type="protein sequence ID" value="KAK5988749.1"/>
    <property type="molecule type" value="Genomic_DNA"/>
</dbReference>
<dbReference type="Gene3D" id="1.50.40.10">
    <property type="entry name" value="Mitochondrial carrier domain"/>
    <property type="match status" value="1"/>
</dbReference>
<evidence type="ECO:0000256" key="1">
    <source>
        <dbReference type="ARBA" id="ARBA00004448"/>
    </source>
</evidence>
<feature type="repeat" description="Solcar" evidence="10">
    <location>
        <begin position="206"/>
        <end position="296"/>
    </location>
</feature>
<gene>
    <name evidence="13" type="ORF">PT974_10238</name>
</gene>
<feature type="transmembrane region" description="Helical" evidence="12">
    <location>
        <begin position="12"/>
        <end position="32"/>
    </location>
</feature>
<comment type="caution">
    <text evidence="13">The sequence shown here is derived from an EMBL/GenBank/DDBJ whole genome shotgun (WGS) entry which is preliminary data.</text>
</comment>
<comment type="subcellular location">
    <subcellularLocation>
        <location evidence="1">Mitochondrion inner membrane</location>
        <topology evidence="1">Multi-pass membrane protein</topology>
    </subcellularLocation>
</comment>
<dbReference type="PROSITE" id="PS50920">
    <property type="entry name" value="SOLCAR"/>
    <property type="match status" value="3"/>
</dbReference>
<dbReference type="Proteomes" id="UP001338125">
    <property type="component" value="Unassembled WGS sequence"/>
</dbReference>
<keyword evidence="8" id="KW-0496">Mitochondrion</keyword>
<dbReference type="PRINTS" id="PR00926">
    <property type="entry name" value="MITOCARRIER"/>
</dbReference>
<keyword evidence="6" id="KW-0999">Mitochondrion inner membrane</keyword>
<evidence type="ECO:0000256" key="8">
    <source>
        <dbReference type="ARBA" id="ARBA00023128"/>
    </source>
</evidence>
<dbReference type="PANTHER" id="PTHR45939">
    <property type="entry name" value="PEROXISOMAL MEMBRANE PROTEIN PMP34-RELATED"/>
    <property type="match status" value="1"/>
</dbReference>
<reference evidence="13 14" key="1">
    <citation type="submission" date="2024-01" db="EMBL/GenBank/DDBJ databases">
        <title>Complete genome of Cladobotryum mycophilum ATHUM6906.</title>
        <authorList>
            <person name="Christinaki A.C."/>
            <person name="Myridakis A.I."/>
            <person name="Kouvelis V.N."/>
        </authorList>
    </citation>
    <scope>NUCLEOTIDE SEQUENCE [LARGE SCALE GENOMIC DNA]</scope>
    <source>
        <strain evidence="13 14">ATHUM6906</strain>
    </source>
</reference>
<evidence type="ECO:0000256" key="2">
    <source>
        <dbReference type="ARBA" id="ARBA00006375"/>
    </source>
</evidence>
<dbReference type="InterPro" id="IPR023395">
    <property type="entry name" value="MCP_dom_sf"/>
</dbReference>
<keyword evidence="9 10" id="KW-0472">Membrane</keyword>
<evidence type="ECO:0000256" key="11">
    <source>
        <dbReference type="RuleBase" id="RU000488"/>
    </source>
</evidence>
<evidence type="ECO:0000256" key="9">
    <source>
        <dbReference type="ARBA" id="ARBA00023136"/>
    </source>
</evidence>
<comment type="similarity">
    <text evidence="2 11">Belongs to the mitochondrial carrier (TC 2.A.29) family.</text>
</comment>
<feature type="transmembrane region" description="Helical" evidence="12">
    <location>
        <begin position="75"/>
        <end position="99"/>
    </location>
</feature>
<accession>A0ABR0S9B1</accession>
<dbReference type="InterPro" id="IPR052217">
    <property type="entry name" value="Mito/Peroxisomal_Carrier"/>
</dbReference>
<keyword evidence="3 11" id="KW-0813">Transport</keyword>
<dbReference type="InterPro" id="IPR018108">
    <property type="entry name" value="MCP_transmembrane"/>
</dbReference>
<keyword evidence="5" id="KW-0677">Repeat</keyword>